<dbReference type="InterPro" id="IPR034660">
    <property type="entry name" value="DinB/YfiT-like"/>
</dbReference>
<evidence type="ECO:0000313" key="3">
    <source>
        <dbReference type="Proteomes" id="UP001601948"/>
    </source>
</evidence>
<gene>
    <name evidence="2" type="ORF">ACFYV7_27080</name>
</gene>
<dbReference type="EMBL" id="JBIAPI010000007">
    <property type="protein sequence ID" value="MFF3226488.1"/>
    <property type="molecule type" value="Genomic_DNA"/>
</dbReference>
<dbReference type="InterPro" id="IPR024775">
    <property type="entry name" value="DinB-like"/>
</dbReference>
<name>A0ABW6R0Z5_9NOCA</name>
<accession>A0ABW6R0Z5</accession>
<keyword evidence="3" id="KW-1185">Reference proteome</keyword>
<reference evidence="2 3" key="1">
    <citation type="submission" date="2024-10" db="EMBL/GenBank/DDBJ databases">
        <title>The Natural Products Discovery Center: Release of the First 8490 Sequenced Strains for Exploring Actinobacteria Biosynthetic Diversity.</title>
        <authorList>
            <person name="Kalkreuter E."/>
            <person name="Kautsar S.A."/>
            <person name="Yang D."/>
            <person name="Bader C.D."/>
            <person name="Teijaro C.N."/>
            <person name="Fluegel L."/>
            <person name="Davis C.M."/>
            <person name="Simpson J.R."/>
            <person name="Lauterbach L."/>
            <person name="Steele A.D."/>
            <person name="Gui C."/>
            <person name="Meng S."/>
            <person name="Li G."/>
            <person name="Viehrig K."/>
            <person name="Ye F."/>
            <person name="Su P."/>
            <person name="Kiefer A.F."/>
            <person name="Nichols A."/>
            <person name="Cepeda A.J."/>
            <person name="Yan W."/>
            <person name="Fan B."/>
            <person name="Jiang Y."/>
            <person name="Adhikari A."/>
            <person name="Zheng C.-J."/>
            <person name="Schuster L."/>
            <person name="Cowan T.M."/>
            <person name="Smanski M.J."/>
            <person name="Chevrette M.G."/>
            <person name="De Carvalho L.P.S."/>
            <person name="Shen B."/>
        </authorList>
    </citation>
    <scope>NUCLEOTIDE SEQUENCE [LARGE SCALE GENOMIC DNA]</scope>
    <source>
        <strain evidence="2 3">NPDC003040</strain>
    </source>
</reference>
<proteinExistence type="predicted"/>
<dbReference type="Gene3D" id="1.20.120.450">
    <property type="entry name" value="dinb family like domain"/>
    <property type="match status" value="1"/>
</dbReference>
<dbReference type="Proteomes" id="UP001601948">
    <property type="component" value="Unassembled WGS sequence"/>
</dbReference>
<sequence>MPIVPDVKNWTWVVERACPDCGFDPDAISYEDVPPLVRESAARFAEVLDRPDVRVRPNDATWSPLEYGAHVRDVCRLFDTRLNLILLGAADGSVPRFANWDQDETAVADRYDKQDPARVSAELAVAAEAVAGSFESVPPAARDLRGERSDGAVFTVESFARYFIHDLVHHVHDVRG</sequence>
<dbReference type="Pfam" id="PF12867">
    <property type="entry name" value="DinB_2"/>
    <property type="match status" value="1"/>
</dbReference>
<organism evidence="2 3">
    <name type="scientific">Nocardia suismassiliense</name>
    <dbReference type="NCBI Taxonomy" id="2077092"/>
    <lineage>
        <taxon>Bacteria</taxon>
        <taxon>Bacillati</taxon>
        <taxon>Actinomycetota</taxon>
        <taxon>Actinomycetes</taxon>
        <taxon>Mycobacteriales</taxon>
        <taxon>Nocardiaceae</taxon>
        <taxon>Nocardia</taxon>
    </lineage>
</organism>
<evidence type="ECO:0000259" key="1">
    <source>
        <dbReference type="Pfam" id="PF12867"/>
    </source>
</evidence>
<protein>
    <submittedName>
        <fullName evidence="2">DinB family protein</fullName>
    </submittedName>
</protein>
<feature type="domain" description="DinB-like" evidence="1">
    <location>
        <begin position="38"/>
        <end position="172"/>
    </location>
</feature>
<dbReference type="SUPFAM" id="SSF109854">
    <property type="entry name" value="DinB/YfiT-like putative metalloenzymes"/>
    <property type="match status" value="1"/>
</dbReference>
<evidence type="ECO:0000313" key="2">
    <source>
        <dbReference type="EMBL" id="MFF3226488.1"/>
    </source>
</evidence>
<comment type="caution">
    <text evidence="2">The sequence shown here is derived from an EMBL/GenBank/DDBJ whole genome shotgun (WGS) entry which is preliminary data.</text>
</comment>
<dbReference type="RefSeq" id="WP_387721725.1">
    <property type="nucleotide sequence ID" value="NZ_JBIAPI010000007.1"/>
</dbReference>